<evidence type="ECO:0000256" key="1">
    <source>
        <dbReference type="SAM" id="Coils"/>
    </source>
</evidence>
<proteinExistence type="predicted"/>
<feature type="coiled-coil region" evidence="1">
    <location>
        <begin position="72"/>
        <end position="99"/>
    </location>
</feature>
<dbReference type="GeneID" id="7829389"/>
<dbReference type="FunCoup" id="I7M9P6">
    <property type="interactions" value="2"/>
</dbReference>
<sequence>MENEIYCSIHKNKLIDAVCLEKECSENSLICYNCRDTHQDHIQSCIHLQDLIENIESRFNLSVVSNEFNFQLNKLKFLKEDYQQRMNKQKQKITQLIDKSLKEFNKSIDCKIQNIKQSYHSHIQFMQKFRNFGMNKQKENIFILEQAKNQFKISKKNEKNNSQMLNSLDRRQNSLEIVHQDLINKEFQQSQQYYQQIADDVIQYMNNFETLWRNQTKNSAFIQEISSPLTNSRTQINNTCLQKIHQDIENGILKKENPYQQFLQSSSKQNQQNIHNQIYDDEKRQIDQTFKNNYINRDYEQKFENNDQVVQINATRCEQSPKILKEVQAPLFGNFQQSIIFNQNQINDDLQQIGSQRLYNDKQNCFQNSSLMNTKPQQNYGLENSQAIKQYTFSDEQKFNRASSENLAGKKSINSQSTNTHKSSNRYQSKEQKSQDQQQQSQLDSKQAQV</sequence>
<dbReference type="CDD" id="cd19774">
    <property type="entry name" value="Bbox2_TRIM23_C-IX_rpt2"/>
    <property type="match status" value="1"/>
</dbReference>
<feature type="compositionally biased region" description="Low complexity" evidence="2">
    <location>
        <begin position="435"/>
        <end position="450"/>
    </location>
</feature>
<organism evidence="3 4">
    <name type="scientific">Tetrahymena thermophila (strain SB210)</name>
    <dbReference type="NCBI Taxonomy" id="312017"/>
    <lineage>
        <taxon>Eukaryota</taxon>
        <taxon>Sar</taxon>
        <taxon>Alveolata</taxon>
        <taxon>Ciliophora</taxon>
        <taxon>Intramacronucleata</taxon>
        <taxon>Oligohymenophorea</taxon>
        <taxon>Hymenostomatida</taxon>
        <taxon>Tetrahymenina</taxon>
        <taxon>Tetrahymenidae</taxon>
        <taxon>Tetrahymena</taxon>
    </lineage>
</organism>
<evidence type="ECO:0000313" key="3">
    <source>
        <dbReference type="EMBL" id="EAS02431.2"/>
    </source>
</evidence>
<dbReference type="RefSeq" id="XP_001022676.2">
    <property type="nucleotide sequence ID" value="XM_001022676.2"/>
</dbReference>
<reference evidence="4" key="1">
    <citation type="journal article" date="2006" name="PLoS Biol.">
        <title>Macronuclear genome sequence of the ciliate Tetrahymena thermophila, a model eukaryote.</title>
        <authorList>
            <person name="Eisen J.A."/>
            <person name="Coyne R.S."/>
            <person name="Wu M."/>
            <person name="Wu D."/>
            <person name="Thiagarajan M."/>
            <person name="Wortman J.R."/>
            <person name="Badger J.H."/>
            <person name="Ren Q."/>
            <person name="Amedeo P."/>
            <person name="Jones K.M."/>
            <person name="Tallon L.J."/>
            <person name="Delcher A.L."/>
            <person name="Salzberg S.L."/>
            <person name="Silva J.C."/>
            <person name="Haas B.J."/>
            <person name="Majoros W.H."/>
            <person name="Farzad M."/>
            <person name="Carlton J.M."/>
            <person name="Smith R.K. Jr."/>
            <person name="Garg J."/>
            <person name="Pearlman R.E."/>
            <person name="Karrer K.M."/>
            <person name="Sun L."/>
            <person name="Manning G."/>
            <person name="Elde N.C."/>
            <person name="Turkewitz A.P."/>
            <person name="Asai D.J."/>
            <person name="Wilkes D.E."/>
            <person name="Wang Y."/>
            <person name="Cai H."/>
            <person name="Collins K."/>
            <person name="Stewart B.A."/>
            <person name="Lee S.R."/>
            <person name="Wilamowska K."/>
            <person name="Weinberg Z."/>
            <person name="Ruzzo W.L."/>
            <person name="Wloga D."/>
            <person name="Gaertig J."/>
            <person name="Frankel J."/>
            <person name="Tsao C.-C."/>
            <person name="Gorovsky M.A."/>
            <person name="Keeling P.J."/>
            <person name="Waller R.F."/>
            <person name="Patron N.J."/>
            <person name="Cherry J.M."/>
            <person name="Stover N.A."/>
            <person name="Krieger C.J."/>
            <person name="del Toro C."/>
            <person name="Ryder H.F."/>
            <person name="Williamson S.C."/>
            <person name="Barbeau R.A."/>
            <person name="Hamilton E.P."/>
            <person name="Orias E."/>
        </authorList>
    </citation>
    <scope>NUCLEOTIDE SEQUENCE [LARGE SCALE GENOMIC DNA]</scope>
    <source>
        <strain evidence="4">SB210</strain>
    </source>
</reference>
<evidence type="ECO:0000256" key="2">
    <source>
        <dbReference type="SAM" id="MobiDB-lite"/>
    </source>
</evidence>
<keyword evidence="4" id="KW-1185">Reference proteome</keyword>
<name>I7M9P6_TETTS</name>
<dbReference type="EMBL" id="GG662537">
    <property type="protein sequence ID" value="EAS02431.2"/>
    <property type="molecule type" value="Genomic_DNA"/>
</dbReference>
<gene>
    <name evidence="3" type="ORF">TTHERM_00728900</name>
</gene>
<dbReference type="AlphaFoldDB" id="I7M9P6"/>
<protein>
    <submittedName>
        <fullName evidence="3">Uncharacterized protein</fullName>
    </submittedName>
</protein>
<keyword evidence="1" id="KW-0175">Coiled coil</keyword>
<dbReference type="InParanoid" id="I7M9P6"/>
<evidence type="ECO:0000313" key="4">
    <source>
        <dbReference type="Proteomes" id="UP000009168"/>
    </source>
</evidence>
<accession>I7M9P6</accession>
<dbReference type="OrthoDB" id="311191at2759"/>
<dbReference type="Proteomes" id="UP000009168">
    <property type="component" value="Unassembled WGS sequence"/>
</dbReference>
<feature type="compositionally biased region" description="Polar residues" evidence="2">
    <location>
        <begin position="400"/>
        <end position="427"/>
    </location>
</feature>
<dbReference type="KEGG" id="tet:TTHERM_00728900"/>
<feature type="region of interest" description="Disordered" evidence="2">
    <location>
        <begin position="400"/>
        <end position="450"/>
    </location>
</feature>